<gene>
    <name evidence="1" type="ORF">A7Q10_00050</name>
</gene>
<dbReference type="OrthoDB" id="184694at2"/>
<dbReference type="Proteomes" id="UP000297713">
    <property type="component" value="Unassembled WGS sequence"/>
</dbReference>
<name>A0A4Y8PHU9_9BACT</name>
<evidence type="ECO:0000313" key="2">
    <source>
        <dbReference type="Proteomes" id="UP000297713"/>
    </source>
</evidence>
<sequence>MIKHRFTLPLQSKGNVGKSTQALLQIFWMNARSVSWQAYDLDNDNQTLSRAIPEAKLVTLSEEPEADFLKIFRTIPEKSVTVLDPQAHFFRVLLHSLDFTHFLDWSTQSAIRTTLLLFPVDDLSVMDELADIVEKFGDSVDYLVVKNRAKAPKTRMYDGSQLEKELAALGAATLEIPALLSDTRNYLSLLEIELQRPLNILEIISDKKIKMDLFHRVILEDWVKTMFDQYDRIAGYLLPDEEAKRVMETWKKPAEEKKGLFSQRRGSKINLSNLQ</sequence>
<accession>A0A4Y8PHU9</accession>
<dbReference type="EMBL" id="LXQC01000001">
    <property type="protein sequence ID" value="TFE73392.1"/>
    <property type="molecule type" value="Genomic_DNA"/>
</dbReference>
<comment type="caution">
    <text evidence="1">The sequence shown here is derived from an EMBL/GenBank/DDBJ whole genome shotgun (WGS) entry which is preliminary data.</text>
</comment>
<proteinExistence type="predicted"/>
<dbReference type="RefSeq" id="WP_134438887.1">
    <property type="nucleotide sequence ID" value="NZ_CP065957.1"/>
</dbReference>
<keyword evidence="2" id="KW-1185">Reference proteome</keyword>
<evidence type="ECO:0000313" key="1">
    <source>
        <dbReference type="EMBL" id="TFE73392.1"/>
    </source>
</evidence>
<reference evidence="1 2" key="1">
    <citation type="submission" date="2016-05" db="EMBL/GenBank/DDBJ databases">
        <title>Diversity and Homogeneity among Thermoacidophilic Verrucomicrobia Methanotrophs Linked with Geographical Origin.</title>
        <authorList>
            <person name="Erikstad H.-A."/>
            <person name="Smestad N.B."/>
            <person name="Ceballos R.M."/>
            <person name="Birkeland N.-K."/>
        </authorList>
    </citation>
    <scope>NUCLEOTIDE SEQUENCE [LARGE SCALE GENOMIC DNA]</scope>
    <source>
        <strain evidence="1 2">Phi</strain>
    </source>
</reference>
<protein>
    <submittedName>
        <fullName evidence="1">ATPase</fullName>
    </submittedName>
</protein>
<organism evidence="1 2">
    <name type="scientific">Methylacidiphilum caldifontis</name>
    <dbReference type="NCBI Taxonomy" id="2795386"/>
    <lineage>
        <taxon>Bacteria</taxon>
        <taxon>Pseudomonadati</taxon>
        <taxon>Verrucomicrobiota</taxon>
        <taxon>Methylacidiphilae</taxon>
        <taxon>Methylacidiphilales</taxon>
        <taxon>Methylacidiphilaceae</taxon>
        <taxon>Methylacidiphilum (ex Ratnadevi et al. 2023)</taxon>
    </lineage>
</organism>
<dbReference type="AlphaFoldDB" id="A0A4Y8PHU9"/>